<dbReference type="InterPro" id="IPR003034">
    <property type="entry name" value="SAP_dom"/>
</dbReference>
<comment type="caution">
    <text evidence="5">The sequence shown here is derived from an EMBL/GenBank/DDBJ whole genome shotgun (WGS) entry which is preliminary data.</text>
</comment>
<comment type="similarity">
    <text evidence="2">Belongs to the SAP domain-containing ribonucleoprotein family.</text>
</comment>
<evidence type="ECO:0000256" key="2">
    <source>
        <dbReference type="ARBA" id="ARBA00046328"/>
    </source>
</evidence>
<evidence type="ECO:0000256" key="1">
    <source>
        <dbReference type="ARBA" id="ARBA00022553"/>
    </source>
</evidence>
<evidence type="ECO:0000313" key="5">
    <source>
        <dbReference type="EMBL" id="CAG5133299.1"/>
    </source>
</evidence>
<feature type="region of interest" description="Disordered" evidence="3">
    <location>
        <begin position="154"/>
        <end position="177"/>
    </location>
</feature>
<dbReference type="AlphaFoldDB" id="A0A8S3ZV08"/>
<sequence length="266" mass="27747">MKVPELKQALKEKGLAVSGTKAELVKRLGEALGTTVDASKDVLEDSLQGIDDILNDDSLAVTTKAVTEATATPTPSVNPATKEVKPVLPSEKSDVVSSNGVAAKANVSTTNAADTTTVAGKPAEVAKLSDAERLKMRAEKFGVASADAKKELRAQRFGLSTTGGSGDTSKPQTPDELERLKKRADRFGAVVSTSLSKVEEEERKRKRAERFGGAAKTTTTAAATTAVKTTTTAATTTVKTTAGVGGTDLDVEAKKRKRAERFGLAT</sequence>
<dbReference type="PANTHER" id="PTHR46551">
    <property type="entry name" value="SAP DOMAIN-CONTAINING RIBONUCLEOPROTEIN"/>
    <property type="match status" value="1"/>
</dbReference>
<dbReference type="GO" id="GO:0016973">
    <property type="term" value="P:poly(A)+ mRNA export from nucleus"/>
    <property type="evidence" value="ECO:0007669"/>
    <property type="project" value="TreeGrafter"/>
</dbReference>
<feature type="domain" description="SAP" evidence="4">
    <location>
        <begin position="1"/>
        <end position="32"/>
    </location>
</feature>
<dbReference type="InterPro" id="IPR036361">
    <property type="entry name" value="SAP_dom_sf"/>
</dbReference>
<keyword evidence="1" id="KW-0597">Phosphoprotein</keyword>
<dbReference type="InterPro" id="IPR040746">
    <property type="entry name" value="THO1_MOS11_C"/>
</dbReference>
<evidence type="ECO:0000259" key="4">
    <source>
        <dbReference type="PROSITE" id="PS50800"/>
    </source>
</evidence>
<keyword evidence="6" id="KW-1185">Reference proteome</keyword>
<proteinExistence type="inferred from homology"/>
<dbReference type="InterPro" id="IPR052240">
    <property type="entry name" value="SAP_domain_ribonucleoprotein"/>
</dbReference>
<feature type="region of interest" description="Disordered" evidence="3">
    <location>
        <begin position="198"/>
        <end position="219"/>
    </location>
</feature>
<feature type="region of interest" description="Disordered" evidence="3">
    <location>
        <begin position="69"/>
        <end position="92"/>
    </location>
</feature>
<dbReference type="GO" id="GO:0005634">
    <property type="term" value="C:nucleus"/>
    <property type="evidence" value="ECO:0007669"/>
    <property type="project" value="TreeGrafter"/>
</dbReference>
<protein>
    <recommendedName>
        <fullName evidence="4">SAP domain-containing protein</fullName>
    </recommendedName>
</protein>
<dbReference type="Pfam" id="PF02037">
    <property type="entry name" value="SAP"/>
    <property type="match status" value="1"/>
</dbReference>
<reference evidence="5" key="1">
    <citation type="submission" date="2021-04" db="EMBL/GenBank/DDBJ databases">
        <authorList>
            <consortium name="Molecular Ecology Group"/>
        </authorList>
    </citation>
    <scope>NUCLEOTIDE SEQUENCE</scope>
</reference>
<dbReference type="PROSITE" id="PS50800">
    <property type="entry name" value="SAP"/>
    <property type="match status" value="1"/>
</dbReference>
<evidence type="ECO:0000313" key="6">
    <source>
        <dbReference type="Proteomes" id="UP000678393"/>
    </source>
</evidence>
<dbReference type="SMART" id="SM00513">
    <property type="entry name" value="SAP"/>
    <property type="match status" value="1"/>
</dbReference>
<dbReference type="SUPFAM" id="SSF68906">
    <property type="entry name" value="SAP domain"/>
    <property type="match status" value="1"/>
</dbReference>
<evidence type="ECO:0000256" key="3">
    <source>
        <dbReference type="SAM" id="MobiDB-lite"/>
    </source>
</evidence>
<name>A0A8S3ZV08_9EUPU</name>
<dbReference type="Gene3D" id="1.10.720.30">
    <property type="entry name" value="SAP domain"/>
    <property type="match status" value="1"/>
</dbReference>
<dbReference type="Proteomes" id="UP000678393">
    <property type="component" value="Unassembled WGS sequence"/>
</dbReference>
<organism evidence="5 6">
    <name type="scientific">Candidula unifasciata</name>
    <dbReference type="NCBI Taxonomy" id="100452"/>
    <lineage>
        <taxon>Eukaryota</taxon>
        <taxon>Metazoa</taxon>
        <taxon>Spiralia</taxon>
        <taxon>Lophotrochozoa</taxon>
        <taxon>Mollusca</taxon>
        <taxon>Gastropoda</taxon>
        <taxon>Heterobranchia</taxon>
        <taxon>Euthyneura</taxon>
        <taxon>Panpulmonata</taxon>
        <taxon>Eupulmonata</taxon>
        <taxon>Stylommatophora</taxon>
        <taxon>Helicina</taxon>
        <taxon>Helicoidea</taxon>
        <taxon>Geomitridae</taxon>
        <taxon>Candidula</taxon>
    </lineage>
</organism>
<dbReference type="Pfam" id="PF18592">
    <property type="entry name" value="Tho1_MOS11_C"/>
    <property type="match status" value="1"/>
</dbReference>
<dbReference type="OrthoDB" id="5837849at2759"/>
<dbReference type="EMBL" id="CAJHNH020006090">
    <property type="protein sequence ID" value="CAG5133299.1"/>
    <property type="molecule type" value="Genomic_DNA"/>
</dbReference>
<gene>
    <name evidence="5" type="ORF">CUNI_LOCUS18857</name>
</gene>
<dbReference type="PANTHER" id="PTHR46551:SF1">
    <property type="entry name" value="SAP DOMAIN-CONTAINING RIBONUCLEOPROTEIN"/>
    <property type="match status" value="1"/>
</dbReference>
<accession>A0A8S3ZV08</accession>